<dbReference type="InterPro" id="IPR015943">
    <property type="entry name" value="WD40/YVTN_repeat-like_dom_sf"/>
</dbReference>
<dbReference type="InterPro" id="IPR018391">
    <property type="entry name" value="PQQ_b-propeller_rpt"/>
</dbReference>
<dbReference type="InterPro" id="IPR011047">
    <property type="entry name" value="Quinoprotein_ADH-like_sf"/>
</dbReference>
<gene>
    <name evidence="2" type="ORF">ACFPGP_13165</name>
</gene>
<feature type="domain" description="Pyrrolo-quinoline quinone repeat" evidence="1">
    <location>
        <begin position="301"/>
        <end position="363"/>
    </location>
</feature>
<dbReference type="RefSeq" id="WP_378590802.1">
    <property type="nucleotide sequence ID" value="NZ_JBHSKD010000014.1"/>
</dbReference>
<keyword evidence="3" id="KW-1185">Reference proteome</keyword>
<dbReference type="Proteomes" id="UP001596087">
    <property type="component" value="Unassembled WGS sequence"/>
</dbReference>
<protein>
    <submittedName>
        <fullName evidence="2">PQQ-binding-like beta-propeller repeat protein</fullName>
    </submittedName>
</protein>
<reference evidence="3" key="1">
    <citation type="journal article" date="2019" name="Int. J. Syst. Evol. Microbiol.">
        <title>The Global Catalogue of Microorganisms (GCM) 10K type strain sequencing project: providing services to taxonomists for standard genome sequencing and annotation.</title>
        <authorList>
            <consortium name="The Broad Institute Genomics Platform"/>
            <consortium name="The Broad Institute Genome Sequencing Center for Infectious Disease"/>
            <person name="Wu L."/>
            <person name="Ma J."/>
        </authorList>
    </citation>
    <scope>NUCLEOTIDE SEQUENCE [LARGE SCALE GENOMIC DNA]</scope>
    <source>
        <strain evidence="3">DFY41</strain>
    </source>
</reference>
<evidence type="ECO:0000259" key="1">
    <source>
        <dbReference type="Pfam" id="PF13360"/>
    </source>
</evidence>
<dbReference type="PANTHER" id="PTHR34512">
    <property type="entry name" value="CELL SURFACE PROTEIN"/>
    <property type="match status" value="1"/>
</dbReference>
<dbReference type="PANTHER" id="PTHR34512:SF30">
    <property type="entry name" value="OUTER MEMBRANE PROTEIN ASSEMBLY FACTOR BAMB"/>
    <property type="match status" value="1"/>
</dbReference>
<feature type="domain" description="Pyrrolo-quinoline quinone repeat" evidence="1">
    <location>
        <begin position="162"/>
        <end position="294"/>
    </location>
</feature>
<accession>A0ABW0BKP2</accession>
<organism evidence="2 3">
    <name type="scientific">Nocardioides taihuensis</name>
    <dbReference type="NCBI Taxonomy" id="1835606"/>
    <lineage>
        <taxon>Bacteria</taxon>
        <taxon>Bacillati</taxon>
        <taxon>Actinomycetota</taxon>
        <taxon>Actinomycetes</taxon>
        <taxon>Propionibacteriales</taxon>
        <taxon>Nocardioidaceae</taxon>
        <taxon>Nocardioides</taxon>
    </lineage>
</organism>
<evidence type="ECO:0000313" key="2">
    <source>
        <dbReference type="EMBL" id="MFC5177627.1"/>
    </source>
</evidence>
<evidence type="ECO:0000313" key="3">
    <source>
        <dbReference type="Proteomes" id="UP001596087"/>
    </source>
</evidence>
<dbReference type="EMBL" id="JBHSKD010000014">
    <property type="protein sequence ID" value="MFC5177627.1"/>
    <property type="molecule type" value="Genomic_DNA"/>
</dbReference>
<dbReference type="Gene3D" id="2.130.10.10">
    <property type="entry name" value="YVTN repeat-like/Quinoprotein amine dehydrogenase"/>
    <property type="match status" value="2"/>
</dbReference>
<feature type="domain" description="Pyrrolo-quinoline quinone repeat" evidence="1">
    <location>
        <begin position="424"/>
        <end position="490"/>
    </location>
</feature>
<name>A0ABW0BKP2_9ACTN</name>
<comment type="caution">
    <text evidence="2">The sequence shown here is derived from an EMBL/GenBank/DDBJ whole genome shotgun (WGS) entry which is preliminary data.</text>
</comment>
<dbReference type="SMART" id="SM00564">
    <property type="entry name" value="PQQ"/>
    <property type="match status" value="6"/>
</dbReference>
<dbReference type="InterPro" id="IPR002372">
    <property type="entry name" value="PQQ_rpt_dom"/>
</dbReference>
<dbReference type="Gene3D" id="2.40.128.630">
    <property type="match status" value="1"/>
</dbReference>
<dbReference type="Pfam" id="PF13360">
    <property type="entry name" value="PQQ_2"/>
    <property type="match status" value="3"/>
</dbReference>
<proteinExistence type="predicted"/>
<dbReference type="SUPFAM" id="SSF50998">
    <property type="entry name" value="Quinoprotein alcohol dehydrogenase-like"/>
    <property type="match status" value="2"/>
</dbReference>
<sequence>MLLHTRSRRLTPPAGVRRGLVAVLAVTAALTGSALQTSPSSAESITPVIIVAPAFAHPQQRVAVVGSGFVAGETAAVTLDQQDIGSATVDGSGSFVVSFTVGADATYGEHTVEATGQTGGDVARTVLNVRNNWSQFMRAGPHQGYNPYERTLTRDNVANLSTAWRFEYPSTCTSRAGPSIVNGRVYVGSSCGVLFVVDENTGQLLWRRSLGATIDGVPAVSHHRVFVATGGRNSALYALDAETGQRLWTRSLPGTASPTSTTVRDALVYQTSDEGNVVAVRTKNGKVRWQRHLPGVLRSTVLVTEGAAYVGSSNGYLYALHARTGDLRWRGDTGGPILHSSPVRVGETVVIGSDTHTLVAFDRGGCGASSCSPAWHSRGLVAGSGTPTTAYGTVFAAERRTVAGSSVLDAFPAAGCGVSVCDAQWSVNLPGGRVDRGGAAAGHVVYLTTAHTRVVAVDSATGEVLWTYQEASDQVGSTEPVVTDGTLFLNLPGSRALLALRPPA</sequence>